<comment type="caution">
    <text evidence="1">The sequence shown here is derived from an EMBL/GenBank/DDBJ whole genome shotgun (WGS) entry which is preliminary data.</text>
</comment>
<evidence type="ECO:0000313" key="2">
    <source>
        <dbReference type="Proteomes" id="UP000250831"/>
    </source>
</evidence>
<gene>
    <name evidence="1" type="ORF">DCO56_18555</name>
</gene>
<dbReference type="Proteomes" id="UP000250831">
    <property type="component" value="Unassembled WGS sequence"/>
</dbReference>
<accession>A0A363NQ78</accession>
<reference evidence="1 2" key="1">
    <citation type="submission" date="2018-04" db="EMBL/GenBank/DDBJ databases">
        <title>Sphingobacterium sp. M46 Genome.</title>
        <authorList>
            <person name="Cheng J."/>
            <person name="Li Y."/>
        </authorList>
    </citation>
    <scope>NUCLEOTIDE SEQUENCE [LARGE SCALE GENOMIC DNA]</scope>
    <source>
        <strain evidence="1 2">M46</strain>
    </source>
</reference>
<dbReference type="AlphaFoldDB" id="A0A363NQ78"/>
<name>A0A363NQ78_9SPHI</name>
<sequence length="503" mass="55438">MSSCQKDKQENSVSSEKGTVTLKIGGASFADFQSSGTTKASSNKKAVNTASDVQTQEISFNDEFNVIATLKPVSKNLRSIAKASTRAESVSNGILTEPLERGVIYTVSVYEKDNKDKKVASKNFTHYGNEVVEFDLAPGEYTVVVFGINSMRYSPQTKYRTNYLHRKENITVVPGKNTNLNLTLTNMFAEITVSLNTGTVGMIESIDKGTLDPIYTANFGVNLDEFEGTVTYGKYLGSNEFSFPAQPVSALWKSGPIPMQVKSTDKGEVILHGVKINGIKGNIHLSNLMFEEGVKYELELSLGKKTEKTFKIGNLEFAMGNLYYEEGNNSYYFQSHGDGSYFFPSFVKPKKFGVSNNEGNSKINGSTGDPCKLVKPLNTWRLPTETEIKTLLTQLNITPKNNPIESPFDPQVYNTENATIYSTEKGVAFGTKINLGNDPSDYLFLYYSGFYDFSDTKSTSKRGFYLISSTTAGYTQLQLHENAMAIPPYASIGAAISVRCVKN</sequence>
<dbReference type="EMBL" id="QCXX01000005">
    <property type="protein sequence ID" value="PUV22924.1"/>
    <property type="molecule type" value="Genomic_DNA"/>
</dbReference>
<proteinExistence type="predicted"/>
<protein>
    <recommendedName>
        <fullName evidence="3">Fibrobacter succinogenes major paralogous domain-containing protein</fullName>
    </recommendedName>
</protein>
<organism evidence="1 2">
    <name type="scientific">Sphingobacterium athyrii</name>
    <dbReference type="NCBI Taxonomy" id="2152717"/>
    <lineage>
        <taxon>Bacteria</taxon>
        <taxon>Pseudomonadati</taxon>
        <taxon>Bacteroidota</taxon>
        <taxon>Sphingobacteriia</taxon>
        <taxon>Sphingobacteriales</taxon>
        <taxon>Sphingobacteriaceae</taxon>
        <taxon>Sphingobacterium</taxon>
    </lineage>
</organism>
<keyword evidence="2" id="KW-1185">Reference proteome</keyword>
<evidence type="ECO:0000313" key="1">
    <source>
        <dbReference type="EMBL" id="PUV22924.1"/>
    </source>
</evidence>
<evidence type="ECO:0008006" key="3">
    <source>
        <dbReference type="Google" id="ProtNLM"/>
    </source>
</evidence>